<comment type="caution">
    <text evidence="2">The sequence shown here is derived from an EMBL/GenBank/DDBJ whole genome shotgun (WGS) entry which is preliminary data.</text>
</comment>
<proteinExistence type="predicted"/>
<protein>
    <submittedName>
        <fullName evidence="2">Uncharacterized protein</fullName>
    </submittedName>
</protein>
<feature type="compositionally biased region" description="Polar residues" evidence="1">
    <location>
        <begin position="1"/>
        <end position="11"/>
    </location>
</feature>
<gene>
    <name evidence="2" type="ORF">CDL12_05059</name>
</gene>
<sequence>MASQENVPSLEQTRKRRRPPKNHQDRSGAASTARLALVANVNQALQTNQSNLANPLGAGGLATKQIFAMWHQFLQYCQ</sequence>
<reference evidence="3" key="1">
    <citation type="journal article" date="2018" name="Gigascience">
        <title>Genome assembly of the Pink Ipe (Handroanthus impetiginosus, Bignoniaceae), a highly valued, ecologically keystone Neotropical timber forest tree.</title>
        <authorList>
            <person name="Silva-Junior O.B."/>
            <person name="Grattapaglia D."/>
            <person name="Novaes E."/>
            <person name="Collevatti R.G."/>
        </authorList>
    </citation>
    <scope>NUCLEOTIDE SEQUENCE [LARGE SCALE GENOMIC DNA]</scope>
    <source>
        <strain evidence="3">cv. UFG-1</strain>
    </source>
</reference>
<dbReference type="EMBL" id="NKXS01000802">
    <property type="protein sequence ID" value="PIN22232.1"/>
    <property type="molecule type" value="Genomic_DNA"/>
</dbReference>
<organism evidence="2 3">
    <name type="scientific">Handroanthus impetiginosus</name>
    <dbReference type="NCBI Taxonomy" id="429701"/>
    <lineage>
        <taxon>Eukaryota</taxon>
        <taxon>Viridiplantae</taxon>
        <taxon>Streptophyta</taxon>
        <taxon>Embryophyta</taxon>
        <taxon>Tracheophyta</taxon>
        <taxon>Spermatophyta</taxon>
        <taxon>Magnoliopsida</taxon>
        <taxon>eudicotyledons</taxon>
        <taxon>Gunneridae</taxon>
        <taxon>Pentapetalae</taxon>
        <taxon>asterids</taxon>
        <taxon>lamiids</taxon>
        <taxon>Lamiales</taxon>
        <taxon>Bignoniaceae</taxon>
        <taxon>Crescentiina</taxon>
        <taxon>Tabebuia alliance</taxon>
        <taxon>Handroanthus</taxon>
    </lineage>
</organism>
<dbReference type="Proteomes" id="UP000231279">
    <property type="component" value="Unassembled WGS sequence"/>
</dbReference>
<keyword evidence="3" id="KW-1185">Reference proteome</keyword>
<evidence type="ECO:0000313" key="3">
    <source>
        <dbReference type="Proteomes" id="UP000231279"/>
    </source>
</evidence>
<evidence type="ECO:0000256" key="1">
    <source>
        <dbReference type="SAM" id="MobiDB-lite"/>
    </source>
</evidence>
<evidence type="ECO:0000313" key="2">
    <source>
        <dbReference type="EMBL" id="PIN22232.1"/>
    </source>
</evidence>
<dbReference type="AlphaFoldDB" id="A0A2G9HXI9"/>
<accession>A0A2G9HXI9</accession>
<name>A0A2G9HXI9_9LAMI</name>
<feature type="region of interest" description="Disordered" evidence="1">
    <location>
        <begin position="1"/>
        <end position="31"/>
    </location>
</feature>